<reference evidence="2" key="2">
    <citation type="submission" date="2023-06" db="EMBL/GenBank/DDBJ databases">
        <authorList>
            <person name="Ma L."/>
            <person name="Liu K.-W."/>
            <person name="Li Z."/>
            <person name="Hsiao Y.-Y."/>
            <person name="Qi Y."/>
            <person name="Fu T."/>
            <person name="Tang G."/>
            <person name="Zhang D."/>
            <person name="Sun W.-H."/>
            <person name="Liu D.-K."/>
            <person name="Li Y."/>
            <person name="Chen G.-Z."/>
            <person name="Liu X.-D."/>
            <person name="Liao X.-Y."/>
            <person name="Jiang Y.-T."/>
            <person name="Yu X."/>
            <person name="Hao Y."/>
            <person name="Huang J."/>
            <person name="Zhao X.-W."/>
            <person name="Ke S."/>
            <person name="Chen Y.-Y."/>
            <person name="Wu W.-L."/>
            <person name="Hsu J.-L."/>
            <person name="Lin Y.-F."/>
            <person name="Huang M.-D."/>
            <person name="Li C.-Y."/>
            <person name="Huang L."/>
            <person name="Wang Z.-W."/>
            <person name="Zhao X."/>
            <person name="Zhong W.-Y."/>
            <person name="Peng D.-H."/>
            <person name="Ahmad S."/>
            <person name="Lan S."/>
            <person name="Zhang J.-S."/>
            <person name="Tsai W.-C."/>
            <person name="Van De Peer Y."/>
            <person name="Liu Z.-J."/>
        </authorList>
    </citation>
    <scope>NUCLEOTIDE SEQUENCE</scope>
    <source>
        <strain evidence="2">SCP</strain>
        <tissue evidence="2">Leaves</tissue>
    </source>
</reference>
<accession>A0AAV9B0P2</accession>
<gene>
    <name evidence="2" type="ORF">QJS04_geneDACA007462</name>
</gene>
<comment type="caution">
    <text evidence="2">The sequence shown here is derived from an EMBL/GenBank/DDBJ whole genome shotgun (WGS) entry which is preliminary data.</text>
</comment>
<protein>
    <submittedName>
        <fullName evidence="2">Uncharacterized protein</fullName>
    </submittedName>
</protein>
<evidence type="ECO:0000313" key="3">
    <source>
        <dbReference type="Proteomes" id="UP001179952"/>
    </source>
</evidence>
<reference evidence="2" key="1">
    <citation type="journal article" date="2023" name="Nat. Commun.">
        <title>Diploid and tetraploid genomes of Acorus and the evolution of monocots.</title>
        <authorList>
            <person name="Ma L."/>
            <person name="Liu K.W."/>
            <person name="Li Z."/>
            <person name="Hsiao Y.Y."/>
            <person name="Qi Y."/>
            <person name="Fu T."/>
            <person name="Tang G.D."/>
            <person name="Zhang D."/>
            <person name="Sun W.H."/>
            <person name="Liu D.K."/>
            <person name="Li Y."/>
            <person name="Chen G.Z."/>
            <person name="Liu X.D."/>
            <person name="Liao X.Y."/>
            <person name="Jiang Y.T."/>
            <person name="Yu X."/>
            <person name="Hao Y."/>
            <person name="Huang J."/>
            <person name="Zhao X.W."/>
            <person name="Ke S."/>
            <person name="Chen Y.Y."/>
            <person name="Wu W.L."/>
            <person name="Hsu J.L."/>
            <person name="Lin Y.F."/>
            <person name="Huang M.D."/>
            <person name="Li C.Y."/>
            <person name="Huang L."/>
            <person name="Wang Z.W."/>
            <person name="Zhao X."/>
            <person name="Zhong W.Y."/>
            <person name="Peng D.H."/>
            <person name="Ahmad S."/>
            <person name="Lan S."/>
            <person name="Zhang J.S."/>
            <person name="Tsai W.C."/>
            <person name="Van de Peer Y."/>
            <person name="Liu Z.J."/>
        </authorList>
    </citation>
    <scope>NUCLEOTIDE SEQUENCE</scope>
    <source>
        <strain evidence="2">SCP</strain>
    </source>
</reference>
<evidence type="ECO:0000256" key="1">
    <source>
        <dbReference type="SAM" id="MobiDB-lite"/>
    </source>
</evidence>
<feature type="compositionally biased region" description="Polar residues" evidence="1">
    <location>
        <begin position="14"/>
        <end position="25"/>
    </location>
</feature>
<evidence type="ECO:0000313" key="2">
    <source>
        <dbReference type="EMBL" id="KAK1270194.1"/>
    </source>
</evidence>
<dbReference type="AlphaFoldDB" id="A0AAV9B0P2"/>
<name>A0AAV9B0P2_ACOGR</name>
<sequence length="76" mass="8423">MNAWAPRKRDPTHGSLTHGVQSLQKSDPGVDYIPIIHSKSKKKKKKIHSSGITCSKFPKWGLTKFGIPGVPNSMRV</sequence>
<proteinExistence type="predicted"/>
<dbReference type="EMBL" id="JAUJYN010000005">
    <property type="protein sequence ID" value="KAK1270194.1"/>
    <property type="molecule type" value="Genomic_DNA"/>
</dbReference>
<organism evidence="2 3">
    <name type="scientific">Acorus gramineus</name>
    <name type="common">Dwarf sweet flag</name>
    <dbReference type="NCBI Taxonomy" id="55184"/>
    <lineage>
        <taxon>Eukaryota</taxon>
        <taxon>Viridiplantae</taxon>
        <taxon>Streptophyta</taxon>
        <taxon>Embryophyta</taxon>
        <taxon>Tracheophyta</taxon>
        <taxon>Spermatophyta</taxon>
        <taxon>Magnoliopsida</taxon>
        <taxon>Liliopsida</taxon>
        <taxon>Acoraceae</taxon>
        <taxon>Acorus</taxon>
    </lineage>
</organism>
<keyword evidence="3" id="KW-1185">Reference proteome</keyword>
<feature type="region of interest" description="Disordered" evidence="1">
    <location>
        <begin position="1"/>
        <end position="25"/>
    </location>
</feature>
<dbReference type="Proteomes" id="UP001179952">
    <property type="component" value="Unassembled WGS sequence"/>
</dbReference>